<keyword evidence="1" id="KW-0472">Membrane</keyword>
<dbReference type="RefSeq" id="WP_177201766.1">
    <property type="nucleotide sequence ID" value="NZ_FOWZ01000001.1"/>
</dbReference>
<evidence type="ECO:0000256" key="1">
    <source>
        <dbReference type="SAM" id="Phobius"/>
    </source>
</evidence>
<evidence type="ECO:0000313" key="3">
    <source>
        <dbReference type="Proteomes" id="UP000199331"/>
    </source>
</evidence>
<accession>A0A1I5KEB1</accession>
<name>A0A1I5KEB1_9SPHN</name>
<proteinExistence type="predicted"/>
<protein>
    <submittedName>
        <fullName evidence="2">Uncharacterized protein</fullName>
    </submittedName>
</protein>
<keyword evidence="3" id="KW-1185">Reference proteome</keyword>
<sequence>MGIPIALIVAGLGYGQDVTLDILLYSAVLWLPLGFGAGMATAASILRGYFAKDETKGG</sequence>
<evidence type="ECO:0000313" key="2">
    <source>
        <dbReference type="EMBL" id="SFO83328.1"/>
    </source>
</evidence>
<dbReference type="Proteomes" id="UP000199331">
    <property type="component" value="Unassembled WGS sequence"/>
</dbReference>
<feature type="transmembrane region" description="Helical" evidence="1">
    <location>
        <begin position="25"/>
        <end position="46"/>
    </location>
</feature>
<dbReference type="STRING" id="604088.SAMN04488060_0142"/>
<keyword evidence="1" id="KW-1133">Transmembrane helix</keyword>
<gene>
    <name evidence="2" type="ORF">SAMN04488060_0142</name>
</gene>
<organism evidence="2 3">
    <name type="scientific">Qipengyuania nanhaisediminis</name>
    <dbReference type="NCBI Taxonomy" id="604088"/>
    <lineage>
        <taxon>Bacteria</taxon>
        <taxon>Pseudomonadati</taxon>
        <taxon>Pseudomonadota</taxon>
        <taxon>Alphaproteobacteria</taxon>
        <taxon>Sphingomonadales</taxon>
        <taxon>Erythrobacteraceae</taxon>
        <taxon>Qipengyuania</taxon>
    </lineage>
</organism>
<keyword evidence="1" id="KW-0812">Transmembrane</keyword>
<dbReference type="EMBL" id="FOWZ01000001">
    <property type="protein sequence ID" value="SFO83328.1"/>
    <property type="molecule type" value="Genomic_DNA"/>
</dbReference>
<dbReference type="AlphaFoldDB" id="A0A1I5KEB1"/>
<reference evidence="3" key="1">
    <citation type="submission" date="2016-10" db="EMBL/GenBank/DDBJ databases">
        <authorList>
            <person name="Varghese N."/>
            <person name="Submissions S."/>
        </authorList>
    </citation>
    <scope>NUCLEOTIDE SEQUENCE [LARGE SCALE GENOMIC DNA]</scope>
    <source>
        <strain evidence="3">CGMCC 1.7715</strain>
    </source>
</reference>